<evidence type="ECO:0000256" key="1">
    <source>
        <dbReference type="ARBA" id="ARBA00001633"/>
    </source>
</evidence>
<dbReference type="HAMAP" id="MF_00134_B">
    <property type="entry name" value="IGPS_B"/>
    <property type="match status" value="1"/>
</dbReference>
<dbReference type="PROSITE" id="PS00614">
    <property type="entry name" value="IGPS"/>
    <property type="match status" value="1"/>
</dbReference>
<keyword evidence="11" id="KW-1185">Reference proteome</keyword>
<dbReference type="InterPro" id="IPR001468">
    <property type="entry name" value="Indole-3-GlycerolPSynthase_CS"/>
</dbReference>
<sequence>MTILDKIIERKKVEVEKAKALVPLEQLLNYPYFSVACLSLRESILDPEKTGIIAEYKRASPSKGDINNTAAVEDVVKAYEEAGASAVSVLTDGEFFKGNLADLSKAREAISIPILRKEFIVDKYQITEAKAYGADVILLIAACLKKEEVQEFAAYAKQIGLNVLLEVHNEQELLDNLFEEIDAIGVNNRNLKDFSVDLQHSYDLLNQIPTEYIKVSESGISDPSTIKNLKKAGFQGFLIGENFMKTTDPGQAIKDFVKEI</sequence>
<evidence type="ECO:0000313" key="11">
    <source>
        <dbReference type="Proteomes" id="UP001244640"/>
    </source>
</evidence>
<organism evidence="10 11">
    <name type="scientific">Sphingobacterium zeae</name>
    <dbReference type="NCBI Taxonomy" id="1776859"/>
    <lineage>
        <taxon>Bacteria</taxon>
        <taxon>Pseudomonadati</taxon>
        <taxon>Bacteroidota</taxon>
        <taxon>Sphingobacteriia</taxon>
        <taxon>Sphingobacteriales</taxon>
        <taxon>Sphingobacteriaceae</taxon>
        <taxon>Sphingobacterium</taxon>
    </lineage>
</organism>
<dbReference type="InterPro" id="IPR013785">
    <property type="entry name" value="Aldolase_TIM"/>
</dbReference>
<dbReference type="InterPro" id="IPR013798">
    <property type="entry name" value="Indole-3-glycerol_P_synth_dom"/>
</dbReference>
<dbReference type="NCBIfam" id="NF001377">
    <property type="entry name" value="PRK00278.2-4"/>
    <property type="match status" value="1"/>
</dbReference>
<feature type="domain" description="Indole-3-glycerol phosphate synthase" evidence="9">
    <location>
        <begin position="4"/>
        <end position="255"/>
    </location>
</feature>
<evidence type="ECO:0000256" key="7">
    <source>
        <dbReference type="ARBA" id="ARBA00023239"/>
    </source>
</evidence>
<dbReference type="PANTHER" id="PTHR22854">
    <property type="entry name" value="TRYPTOPHAN BIOSYNTHESIS PROTEIN"/>
    <property type="match status" value="1"/>
</dbReference>
<dbReference type="EMBL" id="JAUTBA010000001">
    <property type="protein sequence ID" value="MDQ1152637.1"/>
    <property type="molecule type" value="Genomic_DNA"/>
</dbReference>
<comment type="pathway">
    <text evidence="2 8">Amino-acid biosynthesis; L-tryptophan biosynthesis; L-tryptophan from chorismate: step 4/5.</text>
</comment>
<comment type="caution">
    <text evidence="10">The sequence shown here is derived from an EMBL/GenBank/DDBJ whole genome shotgun (WGS) entry which is preliminary data.</text>
</comment>
<comment type="similarity">
    <text evidence="8">Belongs to the TrpC family.</text>
</comment>
<dbReference type="CDD" id="cd00331">
    <property type="entry name" value="IGPS"/>
    <property type="match status" value="1"/>
</dbReference>
<gene>
    <name evidence="8" type="primary">trpC</name>
    <name evidence="10" type="ORF">QE382_004621</name>
</gene>
<proteinExistence type="inferred from homology"/>
<dbReference type="RefSeq" id="WP_307187869.1">
    <property type="nucleotide sequence ID" value="NZ_JAUTBA010000001.1"/>
</dbReference>
<keyword evidence="6 8" id="KW-0057">Aromatic amino acid biosynthesis</keyword>
<protein>
    <recommendedName>
        <fullName evidence="8">Indole-3-glycerol phosphate synthase</fullName>
        <shortName evidence="8">IGPS</shortName>
        <ecNumber evidence="8">4.1.1.48</ecNumber>
    </recommendedName>
</protein>
<dbReference type="Gene3D" id="3.20.20.70">
    <property type="entry name" value="Aldolase class I"/>
    <property type="match status" value="1"/>
</dbReference>
<dbReference type="GO" id="GO:0004425">
    <property type="term" value="F:indole-3-glycerol-phosphate synthase activity"/>
    <property type="evidence" value="ECO:0007669"/>
    <property type="project" value="UniProtKB-EC"/>
</dbReference>
<evidence type="ECO:0000256" key="2">
    <source>
        <dbReference type="ARBA" id="ARBA00004696"/>
    </source>
</evidence>
<evidence type="ECO:0000256" key="3">
    <source>
        <dbReference type="ARBA" id="ARBA00022605"/>
    </source>
</evidence>
<comment type="catalytic activity">
    <reaction evidence="1 8">
        <text>1-(2-carboxyphenylamino)-1-deoxy-D-ribulose 5-phosphate + H(+) = (1S,2R)-1-C-(indol-3-yl)glycerol 3-phosphate + CO2 + H2O</text>
        <dbReference type="Rhea" id="RHEA:23476"/>
        <dbReference type="ChEBI" id="CHEBI:15377"/>
        <dbReference type="ChEBI" id="CHEBI:15378"/>
        <dbReference type="ChEBI" id="CHEBI:16526"/>
        <dbReference type="ChEBI" id="CHEBI:58613"/>
        <dbReference type="ChEBI" id="CHEBI:58866"/>
        <dbReference type="EC" id="4.1.1.48"/>
    </reaction>
</comment>
<evidence type="ECO:0000313" key="10">
    <source>
        <dbReference type="EMBL" id="MDQ1152637.1"/>
    </source>
</evidence>
<dbReference type="SUPFAM" id="SSF51366">
    <property type="entry name" value="Ribulose-phoshate binding barrel"/>
    <property type="match status" value="1"/>
</dbReference>
<name>A0ABU0UCQ7_9SPHI</name>
<keyword evidence="5 8" id="KW-0822">Tryptophan biosynthesis</keyword>
<dbReference type="EC" id="4.1.1.48" evidence="8"/>
<reference evidence="10 11" key="1">
    <citation type="submission" date="2023-07" db="EMBL/GenBank/DDBJ databases">
        <title>Functional and genomic diversity of the sorghum phyllosphere microbiome.</title>
        <authorList>
            <person name="Shade A."/>
        </authorList>
    </citation>
    <scope>NUCLEOTIDE SEQUENCE [LARGE SCALE GENOMIC DNA]</scope>
    <source>
        <strain evidence="10 11">SORGH_AS_0892</strain>
    </source>
</reference>
<dbReference type="InterPro" id="IPR011060">
    <property type="entry name" value="RibuloseP-bd_barrel"/>
</dbReference>
<dbReference type="InterPro" id="IPR045186">
    <property type="entry name" value="Indole-3-glycerol_P_synth"/>
</dbReference>
<keyword evidence="3 8" id="KW-0028">Amino-acid biosynthesis</keyword>
<keyword evidence="7 8" id="KW-0456">Lyase</keyword>
<evidence type="ECO:0000256" key="5">
    <source>
        <dbReference type="ARBA" id="ARBA00022822"/>
    </source>
</evidence>
<evidence type="ECO:0000256" key="8">
    <source>
        <dbReference type="HAMAP-Rule" id="MF_00134"/>
    </source>
</evidence>
<dbReference type="PANTHER" id="PTHR22854:SF2">
    <property type="entry name" value="INDOLE-3-GLYCEROL-PHOSPHATE SYNTHASE"/>
    <property type="match status" value="1"/>
</dbReference>
<evidence type="ECO:0000259" key="9">
    <source>
        <dbReference type="Pfam" id="PF00218"/>
    </source>
</evidence>
<evidence type="ECO:0000256" key="6">
    <source>
        <dbReference type="ARBA" id="ARBA00023141"/>
    </source>
</evidence>
<evidence type="ECO:0000256" key="4">
    <source>
        <dbReference type="ARBA" id="ARBA00022793"/>
    </source>
</evidence>
<keyword evidence="4 8" id="KW-0210">Decarboxylase</keyword>
<dbReference type="Proteomes" id="UP001244640">
    <property type="component" value="Unassembled WGS sequence"/>
</dbReference>
<accession>A0ABU0UCQ7</accession>
<dbReference type="Pfam" id="PF00218">
    <property type="entry name" value="IGPS"/>
    <property type="match status" value="1"/>
</dbReference>